<reference evidence="1" key="2">
    <citation type="journal article" date="2022" name="Res Sq">
        <title>Comparative Genomics Reveals Insights into the Divergent Evolution of Astigmatic Mites and Household Pest Adaptations.</title>
        <authorList>
            <person name="Xiong Q."/>
            <person name="Wan A.T.-Y."/>
            <person name="Liu X.-Y."/>
            <person name="Fung C.S.-H."/>
            <person name="Xiao X."/>
            <person name="Malainual N."/>
            <person name="Hou J."/>
            <person name="Wang L."/>
            <person name="Wang M."/>
            <person name="Yang K."/>
            <person name="Cui Y."/>
            <person name="Leung E."/>
            <person name="Nong W."/>
            <person name="Shin S.-K."/>
            <person name="Au S."/>
            <person name="Jeong K.Y."/>
            <person name="Chew F.T."/>
            <person name="Hui J."/>
            <person name="Leung T.F."/>
            <person name="Tungtrongchitr A."/>
            <person name="Zhong N."/>
            <person name="Liu Z."/>
            <person name="Tsui S."/>
        </authorList>
    </citation>
    <scope>NUCLEOTIDE SEQUENCE</scope>
    <source>
        <strain evidence="1">Derf</strain>
        <tissue evidence="1">Whole organism</tissue>
    </source>
</reference>
<reference evidence="1" key="1">
    <citation type="submission" date="2013-05" db="EMBL/GenBank/DDBJ databases">
        <authorList>
            <person name="Yim A.K.Y."/>
            <person name="Chan T.F."/>
            <person name="Ji K.M."/>
            <person name="Liu X.Y."/>
            <person name="Zhou J.W."/>
            <person name="Li R.Q."/>
            <person name="Yang K.Y."/>
            <person name="Li J."/>
            <person name="Li M."/>
            <person name="Law P.T.W."/>
            <person name="Wu Y.L."/>
            <person name="Cai Z.L."/>
            <person name="Qin H."/>
            <person name="Bao Y."/>
            <person name="Leung R.K.K."/>
            <person name="Ng P.K.S."/>
            <person name="Zou J."/>
            <person name="Zhong X.J."/>
            <person name="Ran P.X."/>
            <person name="Zhong N.S."/>
            <person name="Liu Z.G."/>
            <person name="Tsui S.K.W."/>
        </authorList>
    </citation>
    <scope>NUCLEOTIDE SEQUENCE</scope>
    <source>
        <strain evidence="1">Derf</strain>
        <tissue evidence="1">Whole organism</tissue>
    </source>
</reference>
<evidence type="ECO:0000313" key="2">
    <source>
        <dbReference type="Proteomes" id="UP000790347"/>
    </source>
</evidence>
<dbReference type="EMBL" id="ASGP02000001">
    <property type="protein sequence ID" value="KAH9527866.1"/>
    <property type="molecule type" value="Genomic_DNA"/>
</dbReference>
<dbReference type="AlphaFoldDB" id="A0A922IAB5"/>
<evidence type="ECO:0000313" key="1">
    <source>
        <dbReference type="EMBL" id="KAH9527866.1"/>
    </source>
</evidence>
<comment type="caution">
    <text evidence="1">The sequence shown here is derived from an EMBL/GenBank/DDBJ whole genome shotgun (WGS) entry which is preliminary data.</text>
</comment>
<name>A0A922IAB5_DERFA</name>
<keyword evidence="2" id="KW-1185">Reference proteome</keyword>
<proteinExistence type="predicted"/>
<organism evidence="1 2">
    <name type="scientific">Dermatophagoides farinae</name>
    <name type="common">American house dust mite</name>
    <dbReference type="NCBI Taxonomy" id="6954"/>
    <lineage>
        <taxon>Eukaryota</taxon>
        <taxon>Metazoa</taxon>
        <taxon>Ecdysozoa</taxon>
        <taxon>Arthropoda</taxon>
        <taxon>Chelicerata</taxon>
        <taxon>Arachnida</taxon>
        <taxon>Acari</taxon>
        <taxon>Acariformes</taxon>
        <taxon>Sarcoptiformes</taxon>
        <taxon>Astigmata</taxon>
        <taxon>Psoroptidia</taxon>
        <taxon>Analgoidea</taxon>
        <taxon>Pyroglyphidae</taxon>
        <taxon>Dermatophagoidinae</taxon>
        <taxon>Dermatophagoides</taxon>
    </lineage>
</organism>
<gene>
    <name evidence="1" type="ORF">DERF_001857</name>
</gene>
<protein>
    <submittedName>
        <fullName evidence="1">Uncharacterized protein</fullName>
    </submittedName>
</protein>
<dbReference type="Proteomes" id="UP000790347">
    <property type="component" value="Unassembled WGS sequence"/>
</dbReference>
<accession>A0A922IAB5</accession>
<sequence>MFMFIYVASSDSIMFDFIDSDTATLLSSAISVETLAVRNISSNSTNCPIKFKLGEMMGLRDLT</sequence>